<reference evidence="3 4" key="1">
    <citation type="submission" date="2024-04" db="EMBL/GenBank/DDBJ databases">
        <title>draft genome sequnece of Paenibacillus filicis.</title>
        <authorList>
            <person name="Kim D.-U."/>
        </authorList>
    </citation>
    <scope>NUCLEOTIDE SEQUENCE [LARGE SCALE GENOMIC DNA]</scope>
    <source>
        <strain evidence="3 4">KACC14197</strain>
    </source>
</reference>
<dbReference type="NCBIfam" id="NF002869">
    <property type="entry name" value="PRK03187.1"/>
    <property type="match status" value="1"/>
</dbReference>
<evidence type="ECO:0000313" key="4">
    <source>
        <dbReference type="Proteomes" id="UP001469365"/>
    </source>
</evidence>
<keyword evidence="2" id="KW-0749">Sporulation</keyword>
<proteinExistence type="inferred from homology"/>
<dbReference type="EC" id="2.3.2.13" evidence="3"/>
<dbReference type="InterPro" id="IPR020916">
    <property type="entry name" value="Gln_gamma-glutamylTfrase_bac"/>
</dbReference>
<keyword evidence="4" id="KW-1185">Reference proteome</keyword>
<protein>
    <submittedName>
        <fullName evidence="3">Protein-glutamine gamma-glutamyltransferase</fullName>
        <ecNumber evidence="3">2.3.2.13</ecNumber>
    </submittedName>
</protein>
<keyword evidence="3" id="KW-0012">Acyltransferase</keyword>
<dbReference type="Proteomes" id="UP001469365">
    <property type="component" value="Unassembled WGS sequence"/>
</dbReference>
<dbReference type="RefSeq" id="WP_341418324.1">
    <property type="nucleotide sequence ID" value="NZ_JBBPCC010000019.1"/>
</dbReference>
<comment type="caution">
    <text evidence="3">The sequence shown here is derived from an EMBL/GenBank/DDBJ whole genome shotgun (WGS) entry which is preliminary data.</text>
</comment>
<dbReference type="GO" id="GO:0003810">
    <property type="term" value="F:protein-glutamine gamma-glutamyltransferase activity"/>
    <property type="evidence" value="ECO:0007669"/>
    <property type="project" value="UniProtKB-EC"/>
</dbReference>
<evidence type="ECO:0000256" key="2">
    <source>
        <dbReference type="ARBA" id="ARBA00022969"/>
    </source>
</evidence>
<keyword evidence="1 3" id="KW-0808">Transferase</keyword>
<evidence type="ECO:0000256" key="1">
    <source>
        <dbReference type="ARBA" id="ARBA00022679"/>
    </source>
</evidence>
<dbReference type="Pfam" id="PF20085">
    <property type="entry name" value="TGL"/>
    <property type="match status" value="1"/>
</dbReference>
<organism evidence="3 4">
    <name type="scientific">Paenibacillus filicis</name>
    <dbReference type="NCBI Taxonomy" id="669464"/>
    <lineage>
        <taxon>Bacteria</taxon>
        <taxon>Bacillati</taxon>
        <taxon>Bacillota</taxon>
        <taxon>Bacilli</taxon>
        <taxon>Bacillales</taxon>
        <taxon>Paenibacillaceae</taxon>
        <taxon>Paenibacillus</taxon>
    </lineage>
</organism>
<evidence type="ECO:0000313" key="3">
    <source>
        <dbReference type="EMBL" id="MEK8131196.1"/>
    </source>
</evidence>
<dbReference type="EMBL" id="JBBPCC010000019">
    <property type="protein sequence ID" value="MEK8131196.1"/>
    <property type="molecule type" value="Genomic_DNA"/>
</dbReference>
<dbReference type="HAMAP" id="MF_00727">
    <property type="entry name" value="Tgl"/>
    <property type="match status" value="1"/>
</dbReference>
<name>A0ABU9DQP9_9BACL</name>
<gene>
    <name evidence="3" type="ORF">WMW72_25140</name>
</gene>
<sequence>MVFIQGVEAPLYLPGVTPVEQDIYNRKRNSPTPFHYASMEALLFELRTRAAIVASARALGRSGAVFEIFDLSRCNERYWSRTYNGGFELRPGVSPSAAIEDIFINGRYYAFECATAIIIILYKAVLDTIGREAFDRSFGRLYLYSWNHDADLKLITSKGKGEAFPGDVQYFKNPQVDPRKMQYQGENVIVMPEGGYFGHGIGVTSAADIVSKLNRHRIPFATQGAFLLDEATYPDFDYLLSLAGGTAGQNQNEGAGASGQTWGMAPPGPYPVRARIGSRGFLFS</sequence>
<accession>A0ABU9DQP9</accession>